<evidence type="ECO:0000313" key="1">
    <source>
        <dbReference type="EMBL" id="KAH0883171.1"/>
    </source>
</evidence>
<dbReference type="Proteomes" id="UP000824890">
    <property type="component" value="Unassembled WGS sequence"/>
</dbReference>
<organism evidence="1 2">
    <name type="scientific">Brassica napus</name>
    <name type="common">Rape</name>
    <dbReference type="NCBI Taxonomy" id="3708"/>
    <lineage>
        <taxon>Eukaryota</taxon>
        <taxon>Viridiplantae</taxon>
        <taxon>Streptophyta</taxon>
        <taxon>Embryophyta</taxon>
        <taxon>Tracheophyta</taxon>
        <taxon>Spermatophyta</taxon>
        <taxon>Magnoliopsida</taxon>
        <taxon>eudicotyledons</taxon>
        <taxon>Gunneridae</taxon>
        <taxon>Pentapetalae</taxon>
        <taxon>rosids</taxon>
        <taxon>malvids</taxon>
        <taxon>Brassicales</taxon>
        <taxon>Brassicaceae</taxon>
        <taxon>Brassiceae</taxon>
        <taxon>Brassica</taxon>
    </lineage>
</organism>
<reference evidence="1 2" key="1">
    <citation type="submission" date="2021-05" db="EMBL/GenBank/DDBJ databases">
        <title>Genome Assembly of Synthetic Allotetraploid Brassica napus Reveals Homoeologous Exchanges between Subgenomes.</title>
        <authorList>
            <person name="Davis J.T."/>
        </authorList>
    </citation>
    <scope>NUCLEOTIDE SEQUENCE [LARGE SCALE GENOMIC DNA]</scope>
    <source>
        <strain evidence="2">cv. Da-Ae</strain>
        <tissue evidence="1">Seedling</tissue>
    </source>
</reference>
<proteinExistence type="predicted"/>
<protein>
    <submittedName>
        <fullName evidence="1">Uncharacterized protein</fullName>
    </submittedName>
</protein>
<sequence length="114" mass="12798">MLKIAPVCPNMSLLELQNNVKKDFFTFIDPPLPAVLSYWSPNTKELVIRLTTPPVILTNDGAVSFFFHHLASPQSINLFVILEPNRVKHQSSQVDENSLHLSNVCTSIKQNLKG</sequence>
<comment type="caution">
    <text evidence="1">The sequence shown here is derived from an EMBL/GenBank/DDBJ whole genome shotgun (WGS) entry which is preliminary data.</text>
</comment>
<dbReference type="EMBL" id="JAGKQM010000014">
    <property type="protein sequence ID" value="KAH0883171.1"/>
    <property type="molecule type" value="Genomic_DNA"/>
</dbReference>
<evidence type="ECO:0000313" key="2">
    <source>
        <dbReference type="Proteomes" id="UP000824890"/>
    </source>
</evidence>
<accession>A0ABQ7ZSE2</accession>
<gene>
    <name evidence="1" type="ORF">HID58_059267</name>
</gene>
<name>A0ABQ7ZSE2_BRANA</name>
<keyword evidence="2" id="KW-1185">Reference proteome</keyword>